<sequence>MSETVRRAEGKFTHYTQAGHTIGPPELELPDPELDPAPLAPLAPFPCALEPPPPPAPPPVASAPFNEPVDERGEIGLMSSLPTDPTELTEPELARLLLFVVLLTAAQNCFTDDSAFAMLPGTLTAPASRGASVAEEELCSDTPLRSIADGLLLGVFRLLLLVLPGPPCGRWADVPTDGGDWELSRDDRNAVGDVSFERSLLRFWVICDMALRCEWIPRKLVPRPPPPPPAAPSPGEEASWRKKSGPRPPPPAGRKPTLGSPGVGLRSDWCPPTSPPLAGLILRPRAAATICICWRISSSAYSWEFRKNSSCNRVGLGRIIAGCIRPAANSSSDESLLSSSGAPCNWPTDCGPARRSSGTSCPTDSSLSSLQQLMRSVSSSSFAVASGGGGVDATFRGSIGTAASPSRPAPGSIRPALARAAPAFSGSGIRGKLCDIIVAIQYQSAKKHSNICVNILHYCGVPF</sequence>
<dbReference type="Proteomes" id="UP000075886">
    <property type="component" value="Unassembled WGS sequence"/>
</dbReference>
<evidence type="ECO:0000313" key="2">
    <source>
        <dbReference type="EnsemblMetazoa" id="AFAF011852-PA"/>
    </source>
</evidence>
<feature type="compositionally biased region" description="Pro residues" evidence="1">
    <location>
        <begin position="222"/>
        <end position="232"/>
    </location>
</feature>
<name>A0A182QK30_9DIPT</name>
<dbReference type="EMBL" id="AXCN02000800">
    <property type="status" value="NOT_ANNOTATED_CDS"/>
    <property type="molecule type" value="Genomic_DNA"/>
</dbReference>
<feature type="region of interest" description="Disordered" evidence="1">
    <location>
        <begin position="1"/>
        <end position="42"/>
    </location>
</feature>
<reference evidence="3" key="1">
    <citation type="submission" date="2014-01" db="EMBL/GenBank/DDBJ databases">
        <title>The Genome Sequence of Anopheles farauti FAR1 (V2).</title>
        <authorList>
            <consortium name="The Broad Institute Genomics Platform"/>
            <person name="Neafsey D.E."/>
            <person name="Besansky N."/>
            <person name="Howell P."/>
            <person name="Walton C."/>
            <person name="Young S.K."/>
            <person name="Zeng Q."/>
            <person name="Gargeya S."/>
            <person name="Fitzgerald M."/>
            <person name="Haas B."/>
            <person name="Abouelleil A."/>
            <person name="Allen A.W."/>
            <person name="Alvarado L."/>
            <person name="Arachchi H.M."/>
            <person name="Berlin A.M."/>
            <person name="Chapman S.B."/>
            <person name="Gainer-Dewar J."/>
            <person name="Goldberg J."/>
            <person name="Griggs A."/>
            <person name="Gujja S."/>
            <person name="Hansen M."/>
            <person name="Howarth C."/>
            <person name="Imamovic A."/>
            <person name="Ireland A."/>
            <person name="Larimer J."/>
            <person name="McCowan C."/>
            <person name="Murphy C."/>
            <person name="Pearson M."/>
            <person name="Poon T.W."/>
            <person name="Priest M."/>
            <person name="Roberts A."/>
            <person name="Saif S."/>
            <person name="Shea T."/>
            <person name="Sisk P."/>
            <person name="Sykes S."/>
            <person name="Wortman J."/>
            <person name="Nusbaum C."/>
            <person name="Birren B."/>
        </authorList>
    </citation>
    <scope>NUCLEOTIDE SEQUENCE [LARGE SCALE GENOMIC DNA]</scope>
    <source>
        <strain evidence="3">FAR1</strain>
    </source>
</reference>
<feature type="region of interest" description="Disordered" evidence="1">
    <location>
        <begin position="222"/>
        <end position="266"/>
    </location>
</feature>
<evidence type="ECO:0000313" key="3">
    <source>
        <dbReference type="Proteomes" id="UP000075886"/>
    </source>
</evidence>
<evidence type="ECO:0000256" key="1">
    <source>
        <dbReference type="SAM" id="MobiDB-lite"/>
    </source>
</evidence>
<proteinExistence type="predicted"/>
<dbReference type="AlphaFoldDB" id="A0A182QK30"/>
<protein>
    <submittedName>
        <fullName evidence="2">Uncharacterized protein</fullName>
    </submittedName>
</protein>
<dbReference type="VEuPathDB" id="VectorBase:AFAF011852"/>
<accession>A0A182QK30</accession>
<organism evidence="2 3">
    <name type="scientific">Anopheles farauti</name>
    <dbReference type="NCBI Taxonomy" id="69004"/>
    <lineage>
        <taxon>Eukaryota</taxon>
        <taxon>Metazoa</taxon>
        <taxon>Ecdysozoa</taxon>
        <taxon>Arthropoda</taxon>
        <taxon>Hexapoda</taxon>
        <taxon>Insecta</taxon>
        <taxon>Pterygota</taxon>
        <taxon>Neoptera</taxon>
        <taxon>Endopterygota</taxon>
        <taxon>Diptera</taxon>
        <taxon>Nematocera</taxon>
        <taxon>Culicoidea</taxon>
        <taxon>Culicidae</taxon>
        <taxon>Anophelinae</taxon>
        <taxon>Anopheles</taxon>
    </lineage>
</organism>
<keyword evidence="3" id="KW-1185">Reference proteome</keyword>
<dbReference type="EnsemblMetazoa" id="AFAF011852-RA">
    <property type="protein sequence ID" value="AFAF011852-PA"/>
    <property type="gene ID" value="AFAF011852"/>
</dbReference>
<reference evidence="2" key="2">
    <citation type="submission" date="2020-05" db="UniProtKB">
        <authorList>
            <consortium name="EnsemblMetazoa"/>
        </authorList>
    </citation>
    <scope>IDENTIFICATION</scope>
    <source>
        <strain evidence="2">FAR1</strain>
    </source>
</reference>
<feature type="compositionally biased region" description="Basic and acidic residues" evidence="1">
    <location>
        <begin position="1"/>
        <end position="12"/>
    </location>
</feature>